<keyword evidence="1" id="KW-0472">Membrane</keyword>
<evidence type="ECO:0000313" key="2">
    <source>
        <dbReference type="EMBL" id="CQR49915.1"/>
    </source>
</evidence>
<dbReference type="OrthoDB" id="205636at2157"/>
<name>A0A0D6JQS0_9EURY</name>
<dbReference type="EMBL" id="CSTE01000002">
    <property type="protein sequence ID" value="CQR49915.1"/>
    <property type="molecule type" value="Genomic_DNA"/>
</dbReference>
<keyword evidence="3" id="KW-1185">Reference proteome</keyword>
<dbReference type="AlphaFoldDB" id="A0A0D6JQS0"/>
<gene>
    <name evidence="2" type="ORF">BN996_01391</name>
</gene>
<feature type="transmembrane region" description="Helical" evidence="1">
    <location>
        <begin position="21"/>
        <end position="42"/>
    </location>
</feature>
<keyword evidence="1" id="KW-0812">Transmembrane</keyword>
<accession>A0A0D6JQS0</accession>
<evidence type="ECO:0000256" key="1">
    <source>
        <dbReference type="SAM" id="Phobius"/>
    </source>
</evidence>
<dbReference type="RefSeq" id="WP_089777755.1">
    <property type="nucleotide sequence ID" value="NZ_CABLRR010000002.1"/>
</dbReference>
<feature type="transmembrane region" description="Helical" evidence="1">
    <location>
        <begin position="48"/>
        <end position="67"/>
    </location>
</feature>
<sequence length="81" mass="8496">MAYNQQSAFGIPSTWEELNADVIACLFTVTLLIGTLSLASMAGGDPETMVAVAVTGVAVVLLGTALIRLSEYLRTTESPSF</sequence>
<proteinExistence type="predicted"/>
<organism evidence="2 3">
    <name type="scientific">Haloferax massiliensis</name>
    <dbReference type="NCBI Taxonomy" id="1476858"/>
    <lineage>
        <taxon>Archaea</taxon>
        <taxon>Methanobacteriati</taxon>
        <taxon>Methanobacteriota</taxon>
        <taxon>Stenosarchaea group</taxon>
        <taxon>Halobacteria</taxon>
        <taxon>Halobacteriales</taxon>
        <taxon>Haloferacaceae</taxon>
        <taxon>Haloferax</taxon>
    </lineage>
</organism>
<keyword evidence="1" id="KW-1133">Transmembrane helix</keyword>
<evidence type="ECO:0000313" key="3">
    <source>
        <dbReference type="Proteomes" id="UP000198902"/>
    </source>
</evidence>
<dbReference type="Proteomes" id="UP000198902">
    <property type="component" value="Unassembled WGS sequence"/>
</dbReference>
<protein>
    <submittedName>
        <fullName evidence="2">Uncharacterized protein</fullName>
    </submittedName>
</protein>
<reference evidence="3" key="1">
    <citation type="submission" date="2015-03" db="EMBL/GenBank/DDBJ databases">
        <authorList>
            <person name="Urmite Genomes"/>
        </authorList>
    </citation>
    <scope>NUCLEOTIDE SEQUENCE [LARGE SCALE GENOMIC DNA]</scope>
    <source>
        <strain evidence="3">Arc-Hr</strain>
    </source>
</reference>